<feature type="transmembrane region" description="Helical" evidence="1">
    <location>
        <begin position="44"/>
        <end position="68"/>
    </location>
</feature>
<dbReference type="GeneID" id="19881135"/>
<dbReference type="VEuPathDB" id="MicrosporidiaDB:VICG_00417"/>
<feature type="transmembrane region" description="Helical" evidence="1">
    <location>
        <begin position="183"/>
        <end position="201"/>
    </location>
</feature>
<feature type="transmembrane region" description="Helical" evidence="1">
    <location>
        <begin position="133"/>
        <end position="162"/>
    </location>
</feature>
<dbReference type="OMA" id="CKIEDEY"/>
<keyword evidence="3" id="KW-1185">Reference proteome</keyword>
<proteinExistence type="predicted"/>
<organism evidence="2 3">
    <name type="scientific">Vittaforma corneae (strain ATCC 50505)</name>
    <name type="common">Microsporidian parasite</name>
    <name type="synonym">Nosema corneum</name>
    <dbReference type="NCBI Taxonomy" id="993615"/>
    <lineage>
        <taxon>Eukaryota</taxon>
        <taxon>Fungi</taxon>
        <taxon>Fungi incertae sedis</taxon>
        <taxon>Microsporidia</taxon>
        <taxon>Nosematidae</taxon>
        <taxon>Vittaforma</taxon>
    </lineage>
</organism>
<reference evidence="3" key="1">
    <citation type="submission" date="2011-05" db="EMBL/GenBank/DDBJ databases">
        <title>The genome sequence of Vittaforma corneae strain ATCC 50505.</title>
        <authorList>
            <consortium name="The Broad Institute Genome Sequencing Platform"/>
            <person name="Cuomo C."/>
            <person name="Didier E."/>
            <person name="Bowers L."/>
            <person name="Young S.K."/>
            <person name="Zeng Q."/>
            <person name="Gargeya S."/>
            <person name="Fitzgerald M."/>
            <person name="Haas B."/>
            <person name="Abouelleil A."/>
            <person name="Alvarado L."/>
            <person name="Arachchi H.M."/>
            <person name="Berlin A."/>
            <person name="Chapman S.B."/>
            <person name="Gearin G."/>
            <person name="Goldberg J."/>
            <person name="Griggs A."/>
            <person name="Gujja S."/>
            <person name="Hansen M."/>
            <person name="Heiman D."/>
            <person name="Howarth C."/>
            <person name="Larimer J."/>
            <person name="Lui A."/>
            <person name="MacDonald P.J.P."/>
            <person name="McCowen C."/>
            <person name="Montmayeur A."/>
            <person name="Murphy C."/>
            <person name="Neiman D."/>
            <person name="Pearson M."/>
            <person name="Priest M."/>
            <person name="Roberts A."/>
            <person name="Saif S."/>
            <person name="Shea T."/>
            <person name="Sisk P."/>
            <person name="Stolte C."/>
            <person name="Sykes S."/>
            <person name="Wortman J."/>
            <person name="Nusbaum C."/>
            <person name="Birren B."/>
        </authorList>
    </citation>
    <scope>NUCLEOTIDE SEQUENCE [LARGE SCALE GENOMIC DNA]</scope>
    <source>
        <strain evidence="3">ATCC 50505</strain>
    </source>
</reference>
<dbReference type="InParanoid" id="L2GQA1"/>
<keyword evidence="1" id="KW-1133">Transmembrane helix</keyword>
<protein>
    <submittedName>
        <fullName evidence="2">Uncharacterized protein</fullName>
    </submittedName>
</protein>
<evidence type="ECO:0000256" key="1">
    <source>
        <dbReference type="SAM" id="Phobius"/>
    </source>
</evidence>
<feature type="transmembrane region" description="Helical" evidence="1">
    <location>
        <begin position="224"/>
        <end position="243"/>
    </location>
</feature>
<accession>L2GQA1</accession>
<keyword evidence="1" id="KW-0472">Membrane</keyword>
<dbReference type="RefSeq" id="XP_007603870.1">
    <property type="nucleotide sequence ID" value="XM_007603808.1"/>
</dbReference>
<feature type="transmembrane region" description="Helical" evidence="1">
    <location>
        <begin position="7"/>
        <end position="24"/>
    </location>
</feature>
<evidence type="ECO:0000313" key="2">
    <source>
        <dbReference type="EMBL" id="ELA42665.1"/>
    </source>
</evidence>
<dbReference type="HOGENOM" id="CLU_1129821_0_0_1"/>
<dbReference type="EMBL" id="JH370131">
    <property type="protein sequence ID" value="ELA42665.1"/>
    <property type="molecule type" value="Genomic_DNA"/>
</dbReference>
<dbReference type="AlphaFoldDB" id="L2GQA1"/>
<keyword evidence="1" id="KW-0812">Transmembrane</keyword>
<evidence type="ECO:0000313" key="3">
    <source>
        <dbReference type="Proteomes" id="UP000011082"/>
    </source>
</evidence>
<feature type="transmembrane region" description="Helical" evidence="1">
    <location>
        <begin position="89"/>
        <end position="113"/>
    </location>
</feature>
<name>L2GQA1_VITCO</name>
<sequence>MEMLKSILFTLSSFILFLCVSLFIEISSLPSLKDTLTLIFNIPYFWSLFLILTLIIPSPMLVVVYILFTFKKFIFNHSKNIFNSFNRALYILAISYCVVSILSILSFIIDLAFKIEYYFIVRMSNAIPDNGYVHIFALNVIMALLGQSTTFSMAFLITEMILTYKFKVVSMTVRNFILKNYRVILAVVGVSLINVSVMCKIEDEYSKRYLANHYPKSFGVADRLAEGSLITIVLMYLYALLTVHEN</sequence>
<dbReference type="Proteomes" id="UP000011082">
    <property type="component" value="Unassembled WGS sequence"/>
</dbReference>
<gene>
    <name evidence="2" type="ORF">VICG_00417</name>
</gene>